<evidence type="ECO:0000256" key="4">
    <source>
        <dbReference type="ARBA" id="ARBA00022833"/>
    </source>
</evidence>
<keyword evidence="8" id="KW-1185">Reference proteome</keyword>
<dbReference type="SUPFAM" id="SSF53098">
    <property type="entry name" value="Ribonuclease H-like"/>
    <property type="match status" value="1"/>
</dbReference>
<dbReference type="AlphaFoldDB" id="A0A9N9E830"/>
<dbReference type="InterPro" id="IPR052035">
    <property type="entry name" value="ZnF_BED_domain_contain"/>
</dbReference>
<feature type="compositionally biased region" description="Polar residues" evidence="6">
    <location>
        <begin position="13"/>
        <end position="34"/>
    </location>
</feature>
<reference evidence="7" key="1">
    <citation type="submission" date="2021-06" db="EMBL/GenBank/DDBJ databases">
        <authorList>
            <person name="Kallberg Y."/>
            <person name="Tangrot J."/>
            <person name="Rosling A."/>
        </authorList>
    </citation>
    <scope>NUCLEOTIDE SEQUENCE</scope>
    <source>
        <strain evidence="7">MT106</strain>
    </source>
</reference>
<feature type="region of interest" description="Disordered" evidence="6">
    <location>
        <begin position="1"/>
        <end position="72"/>
    </location>
</feature>
<evidence type="ECO:0000313" key="7">
    <source>
        <dbReference type="EMBL" id="CAG8661954.1"/>
    </source>
</evidence>
<evidence type="ECO:0000256" key="6">
    <source>
        <dbReference type="SAM" id="MobiDB-lite"/>
    </source>
</evidence>
<sequence length="437" mass="49764">IWQPNNEIALPKTPSSCSIFTNPYPNLSRSPTPNNQASSSSSSSNQASSSSSSSNQASSSSSSSNQASSSSSSSNQASSSFAFSNQVLNSNQTSNSSSIPIKRVNSFTNKETHHTPYIRVTIHWLSVDFVLYQALLTIEKLPYSHTSDHIEDNLRNLFEQWEIFQKLFLAVNDGLELIKHELIKKAKNLNNFLVNYDKYRDRFRKIQQDIINRTNSQNLQISQHKPLDPIDHQVRVDDGVLNNLILSNYDWECLNELVILLKSFVVATTLIGESQYPTLSQMFPTLHKLSRHLDAMNSIIIHPEIWIVLKKIHESLTKRWENPKILEDITNTPELSNILTQTSYLQDQFFMSLFYDDFNTTTIATETPIESELRIYQSMPGLPKYEVTHPLYVIRISVPAECLFSDAGNILTDKRKQLDPTNVHDLLFLKENSAFMN</sequence>
<evidence type="ECO:0000256" key="1">
    <source>
        <dbReference type="ARBA" id="ARBA00004123"/>
    </source>
</evidence>
<keyword evidence="5" id="KW-0539">Nucleus</keyword>
<comment type="caution">
    <text evidence="7">The sequence shown here is derived from an EMBL/GenBank/DDBJ whole genome shotgun (WGS) entry which is preliminary data.</text>
</comment>
<dbReference type="InterPro" id="IPR012337">
    <property type="entry name" value="RNaseH-like_sf"/>
</dbReference>
<evidence type="ECO:0000256" key="3">
    <source>
        <dbReference type="ARBA" id="ARBA00022771"/>
    </source>
</evidence>
<dbReference type="PANTHER" id="PTHR46481:SF10">
    <property type="entry name" value="ZINC FINGER BED DOMAIN-CONTAINING PROTEIN 39"/>
    <property type="match status" value="1"/>
</dbReference>
<keyword evidence="2" id="KW-0479">Metal-binding</keyword>
<accession>A0A9N9E830</accession>
<dbReference type="EMBL" id="CAJVPL010006023">
    <property type="protein sequence ID" value="CAG8661954.1"/>
    <property type="molecule type" value="Genomic_DNA"/>
</dbReference>
<name>A0A9N9E830_9GLOM</name>
<protein>
    <submittedName>
        <fullName evidence="7">5469_t:CDS:1</fullName>
    </submittedName>
</protein>
<feature type="compositionally biased region" description="Low complexity" evidence="6">
    <location>
        <begin position="35"/>
        <end position="72"/>
    </location>
</feature>
<dbReference type="PANTHER" id="PTHR46481">
    <property type="entry name" value="ZINC FINGER BED DOMAIN-CONTAINING PROTEIN 4"/>
    <property type="match status" value="1"/>
</dbReference>
<gene>
    <name evidence="7" type="ORF">AGERDE_LOCUS11858</name>
</gene>
<keyword evidence="4" id="KW-0862">Zinc</keyword>
<feature type="non-terminal residue" evidence="7">
    <location>
        <position position="437"/>
    </location>
</feature>
<keyword evidence="3" id="KW-0863">Zinc-finger</keyword>
<comment type="subcellular location">
    <subcellularLocation>
        <location evidence="1">Nucleus</location>
    </subcellularLocation>
</comment>
<dbReference type="GO" id="GO:0008270">
    <property type="term" value="F:zinc ion binding"/>
    <property type="evidence" value="ECO:0007669"/>
    <property type="project" value="UniProtKB-KW"/>
</dbReference>
<evidence type="ECO:0000256" key="5">
    <source>
        <dbReference type="ARBA" id="ARBA00023242"/>
    </source>
</evidence>
<feature type="non-terminal residue" evidence="7">
    <location>
        <position position="1"/>
    </location>
</feature>
<organism evidence="7 8">
    <name type="scientific">Ambispora gerdemannii</name>
    <dbReference type="NCBI Taxonomy" id="144530"/>
    <lineage>
        <taxon>Eukaryota</taxon>
        <taxon>Fungi</taxon>
        <taxon>Fungi incertae sedis</taxon>
        <taxon>Mucoromycota</taxon>
        <taxon>Glomeromycotina</taxon>
        <taxon>Glomeromycetes</taxon>
        <taxon>Archaeosporales</taxon>
        <taxon>Ambisporaceae</taxon>
        <taxon>Ambispora</taxon>
    </lineage>
</organism>
<proteinExistence type="predicted"/>
<dbReference type="Proteomes" id="UP000789831">
    <property type="component" value="Unassembled WGS sequence"/>
</dbReference>
<dbReference type="GO" id="GO:0005634">
    <property type="term" value="C:nucleus"/>
    <property type="evidence" value="ECO:0007669"/>
    <property type="project" value="UniProtKB-SubCell"/>
</dbReference>
<evidence type="ECO:0000256" key="2">
    <source>
        <dbReference type="ARBA" id="ARBA00022723"/>
    </source>
</evidence>
<dbReference type="OrthoDB" id="2434554at2759"/>
<evidence type="ECO:0000313" key="8">
    <source>
        <dbReference type="Proteomes" id="UP000789831"/>
    </source>
</evidence>